<evidence type="ECO:0000256" key="1">
    <source>
        <dbReference type="ARBA" id="ARBA00004141"/>
    </source>
</evidence>
<dbReference type="GO" id="GO:0016020">
    <property type="term" value="C:membrane"/>
    <property type="evidence" value="ECO:0007669"/>
    <property type="project" value="UniProtKB-SubCell"/>
</dbReference>
<evidence type="ECO:0000313" key="7">
    <source>
        <dbReference type="EMBL" id="CAD8763557.1"/>
    </source>
</evidence>
<feature type="transmembrane region" description="Helical" evidence="6">
    <location>
        <begin position="249"/>
        <end position="274"/>
    </location>
</feature>
<dbReference type="AlphaFoldDB" id="A0A7S0UI86"/>
<feature type="transmembrane region" description="Helical" evidence="6">
    <location>
        <begin position="343"/>
        <end position="362"/>
    </location>
</feature>
<feature type="region of interest" description="Disordered" evidence="5">
    <location>
        <begin position="171"/>
        <end position="199"/>
    </location>
</feature>
<dbReference type="InterPro" id="IPR003689">
    <property type="entry name" value="ZIP"/>
</dbReference>
<reference evidence="7" key="1">
    <citation type="submission" date="2021-01" db="EMBL/GenBank/DDBJ databases">
        <authorList>
            <person name="Corre E."/>
            <person name="Pelletier E."/>
            <person name="Niang G."/>
            <person name="Scheremetjew M."/>
            <person name="Finn R."/>
            <person name="Kale V."/>
            <person name="Holt S."/>
            <person name="Cochrane G."/>
            <person name="Meng A."/>
            <person name="Brown T."/>
            <person name="Cohen L."/>
        </authorList>
    </citation>
    <scope>NUCLEOTIDE SEQUENCE</scope>
    <source>
        <strain evidence="7">UNC1205</strain>
    </source>
</reference>
<dbReference type="EMBL" id="HBFL01005002">
    <property type="protein sequence ID" value="CAD8763557.1"/>
    <property type="molecule type" value="Transcribed_RNA"/>
</dbReference>
<evidence type="ECO:0000256" key="2">
    <source>
        <dbReference type="ARBA" id="ARBA00022692"/>
    </source>
</evidence>
<feature type="transmembrane region" description="Helical" evidence="6">
    <location>
        <begin position="12"/>
        <end position="35"/>
    </location>
</feature>
<feature type="region of interest" description="Disordered" evidence="5">
    <location>
        <begin position="111"/>
        <end position="150"/>
    </location>
</feature>
<keyword evidence="3 6" id="KW-1133">Transmembrane helix</keyword>
<feature type="transmembrane region" description="Helical" evidence="6">
    <location>
        <begin position="42"/>
        <end position="60"/>
    </location>
</feature>
<dbReference type="PANTHER" id="PTHR11040">
    <property type="entry name" value="ZINC/IRON TRANSPORTER"/>
    <property type="match status" value="1"/>
</dbReference>
<dbReference type="GO" id="GO:0005385">
    <property type="term" value="F:zinc ion transmembrane transporter activity"/>
    <property type="evidence" value="ECO:0007669"/>
    <property type="project" value="TreeGrafter"/>
</dbReference>
<sequence>MSYPKENVVPALLLVLGAGASTGIGAAVVFFPSLVKLANRRVLAASLGFSAGVMTYVSFVEIFGKAEKSFVNAGHKKNPAYIYATLCFFGGVLTMLALNLIVDALHGGKEHGHSHDDVIPKKTKKSTRESVDKQLQKGVSDGPPCCSSDPVKQLNDFQRMASVIEHEIEDAAKEATDETPNDDERPTIEKKESLEDVDEENVQIVAGDKDETERLHKMGMSTAIAIGLHNFPEGLATFVAALQDPKVGAVLAVAIAIHNIPEGLCVALPIYYSSGNRLKGFLWALLSGASEFIAALLGWAVLANSFSENAYAILFGLVGGMMIMISMKELLPTAHIYDKDDTVVSYSFIVGMVVMALSLCLFENLKQ</sequence>
<proteinExistence type="predicted"/>
<name>A0A7S0UI86_9STRA</name>
<feature type="transmembrane region" description="Helical" evidence="6">
    <location>
        <begin position="310"/>
        <end position="331"/>
    </location>
</feature>
<accession>A0A7S0UI86</accession>
<evidence type="ECO:0008006" key="8">
    <source>
        <dbReference type="Google" id="ProtNLM"/>
    </source>
</evidence>
<feature type="compositionally biased region" description="Basic and acidic residues" evidence="5">
    <location>
        <begin position="171"/>
        <end position="194"/>
    </location>
</feature>
<dbReference type="PANTHER" id="PTHR11040:SF205">
    <property type="entry name" value="ZINC TRANSPORTER ZUPT"/>
    <property type="match status" value="1"/>
</dbReference>
<evidence type="ECO:0000256" key="5">
    <source>
        <dbReference type="SAM" id="MobiDB-lite"/>
    </source>
</evidence>
<dbReference type="Pfam" id="PF02535">
    <property type="entry name" value="Zip"/>
    <property type="match status" value="1"/>
</dbReference>
<feature type="compositionally biased region" description="Basic and acidic residues" evidence="5">
    <location>
        <begin position="111"/>
        <end position="135"/>
    </location>
</feature>
<gene>
    <name evidence="7" type="ORF">PDEL1432_LOCUS3598</name>
</gene>
<organism evidence="7">
    <name type="scientific">Pseudo-nitzschia delicatissima</name>
    <dbReference type="NCBI Taxonomy" id="44447"/>
    <lineage>
        <taxon>Eukaryota</taxon>
        <taxon>Sar</taxon>
        <taxon>Stramenopiles</taxon>
        <taxon>Ochrophyta</taxon>
        <taxon>Bacillariophyta</taxon>
        <taxon>Bacillariophyceae</taxon>
        <taxon>Bacillariophycidae</taxon>
        <taxon>Bacillariales</taxon>
        <taxon>Bacillariaceae</taxon>
        <taxon>Pseudo-nitzschia</taxon>
    </lineage>
</organism>
<keyword evidence="2 6" id="KW-0812">Transmembrane</keyword>
<comment type="subcellular location">
    <subcellularLocation>
        <location evidence="1">Membrane</location>
        <topology evidence="1">Multi-pass membrane protein</topology>
    </subcellularLocation>
</comment>
<evidence type="ECO:0000256" key="3">
    <source>
        <dbReference type="ARBA" id="ARBA00022989"/>
    </source>
</evidence>
<protein>
    <recommendedName>
        <fullName evidence="8">Zinc transporter ZupT</fullName>
    </recommendedName>
</protein>
<feature type="transmembrane region" description="Helical" evidence="6">
    <location>
        <begin position="280"/>
        <end position="303"/>
    </location>
</feature>
<feature type="transmembrane region" description="Helical" evidence="6">
    <location>
        <begin position="80"/>
        <end position="102"/>
    </location>
</feature>
<keyword evidence="4 6" id="KW-0472">Membrane</keyword>
<evidence type="ECO:0000256" key="6">
    <source>
        <dbReference type="SAM" id="Phobius"/>
    </source>
</evidence>
<evidence type="ECO:0000256" key="4">
    <source>
        <dbReference type="ARBA" id="ARBA00023136"/>
    </source>
</evidence>